<proteinExistence type="predicted"/>
<feature type="transmembrane region" description="Helical" evidence="1">
    <location>
        <begin position="6"/>
        <end position="26"/>
    </location>
</feature>
<feature type="non-terminal residue" evidence="3">
    <location>
        <position position="214"/>
    </location>
</feature>
<evidence type="ECO:0000313" key="3">
    <source>
        <dbReference type="EMBL" id="SVD93012.1"/>
    </source>
</evidence>
<dbReference type="Pfam" id="PF02470">
    <property type="entry name" value="MlaD"/>
    <property type="match status" value="1"/>
</dbReference>
<accession>A0A382ZC00</accession>
<keyword evidence="1" id="KW-0472">Membrane</keyword>
<evidence type="ECO:0000259" key="2">
    <source>
        <dbReference type="Pfam" id="PF02470"/>
    </source>
</evidence>
<feature type="domain" description="Mce/MlaD" evidence="2">
    <location>
        <begin position="38"/>
        <end position="115"/>
    </location>
</feature>
<dbReference type="PANTHER" id="PTHR33371">
    <property type="entry name" value="INTERMEMBRANE PHOSPHOLIPID TRANSPORT SYSTEM BINDING PROTEIN MLAD-RELATED"/>
    <property type="match status" value="1"/>
</dbReference>
<sequence length="214" mass="22962">MKENRTELFVGFFLLIGLLLLGFLVLKFGNFGDRFEETYSLTVTFDDGGGLLKGTDVRLGGVKIGRLAESPTVNLDNYGGAIVSLDIYDDFQIPEGATFSIGTSGLLGDAMIEIKVPDNRTEKFIAPDSKIKGERITGLGALASSAESLSNKGQVVLEDVRSALGDIGSAVEKLNQSILREENLQSFNHAVTELADALDSINNKVLGDDNTDNL</sequence>
<protein>
    <recommendedName>
        <fullName evidence="2">Mce/MlaD domain-containing protein</fullName>
    </recommendedName>
</protein>
<dbReference type="AlphaFoldDB" id="A0A382ZC00"/>
<dbReference type="InterPro" id="IPR052336">
    <property type="entry name" value="MlaD_Phospholipid_Transporter"/>
</dbReference>
<keyword evidence="1" id="KW-0812">Transmembrane</keyword>
<dbReference type="EMBL" id="UINC01182672">
    <property type="protein sequence ID" value="SVD93012.1"/>
    <property type="molecule type" value="Genomic_DNA"/>
</dbReference>
<keyword evidence="1" id="KW-1133">Transmembrane helix</keyword>
<organism evidence="3">
    <name type="scientific">marine metagenome</name>
    <dbReference type="NCBI Taxonomy" id="408172"/>
    <lineage>
        <taxon>unclassified sequences</taxon>
        <taxon>metagenomes</taxon>
        <taxon>ecological metagenomes</taxon>
    </lineage>
</organism>
<reference evidence="3" key="1">
    <citation type="submission" date="2018-05" db="EMBL/GenBank/DDBJ databases">
        <authorList>
            <person name="Lanie J.A."/>
            <person name="Ng W.-L."/>
            <person name="Kazmierczak K.M."/>
            <person name="Andrzejewski T.M."/>
            <person name="Davidsen T.M."/>
            <person name="Wayne K.J."/>
            <person name="Tettelin H."/>
            <person name="Glass J.I."/>
            <person name="Rusch D."/>
            <person name="Podicherti R."/>
            <person name="Tsui H.-C.T."/>
            <person name="Winkler M.E."/>
        </authorList>
    </citation>
    <scope>NUCLEOTIDE SEQUENCE</scope>
</reference>
<dbReference type="InterPro" id="IPR003399">
    <property type="entry name" value="Mce/MlaD"/>
</dbReference>
<dbReference type="PANTHER" id="PTHR33371:SF4">
    <property type="entry name" value="INTERMEMBRANE PHOSPHOLIPID TRANSPORT SYSTEM BINDING PROTEIN MLAD"/>
    <property type="match status" value="1"/>
</dbReference>
<evidence type="ECO:0000256" key="1">
    <source>
        <dbReference type="SAM" id="Phobius"/>
    </source>
</evidence>
<name>A0A382ZC00_9ZZZZ</name>
<gene>
    <name evidence="3" type="ORF">METZ01_LOCUS445866</name>
</gene>